<feature type="signal peptide" evidence="4">
    <location>
        <begin position="1"/>
        <end position="22"/>
    </location>
</feature>
<dbReference type="SUPFAM" id="SSF48452">
    <property type="entry name" value="TPR-like"/>
    <property type="match status" value="1"/>
</dbReference>
<feature type="repeat" description="TPR" evidence="3">
    <location>
        <begin position="282"/>
        <end position="315"/>
    </location>
</feature>
<evidence type="ECO:0000256" key="4">
    <source>
        <dbReference type="SAM" id="SignalP"/>
    </source>
</evidence>
<evidence type="ECO:0000313" key="6">
    <source>
        <dbReference type="Proteomes" id="UP000468717"/>
    </source>
</evidence>
<dbReference type="AlphaFoldDB" id="A0A6I1IEJ8"/>
<name>A0A6I1IEJ8_9BURK</name>
<dbReference type="InterPro" id="IPR050498">
    <property type="entry name" value="Ycf3"/>
</dbReference>
<keyword evidence="6" id="KW-1185">Reference proteome</keyword>
<keyword evidence="1" id="KW-0677">Repeat</keyword>
<evidence type="ECO:0000256" key="1">
    <source>
        <dbReference type="ARBA" id="ARBA00022737"/>
    </source>
</evidence>
<comment type="caution">
    <text evidence="5">The sequence shown here is derived from an EMBL/GenBank/DDBJ whole genome shotgun (WGS) entry which is preliminary data.</text>
</comment>
<reference evidence="5 6" key="1">
    <citation type="submission" date="2019-10" db="EMBL/GenBank/DDBJ databases">
        <title>Three novel species isolated from a subtropical stream in China.</title>
        <authorList>
            <person name="Lu H."/>
        </authorList>
    </citation>
    <scope>NUCLEOTIDE SEQUENCE [LARGE SCALE GENOMIC DNA]</scope>
    <source>
        <strain evidence="5 6">FT13W</strain>
    </source>
</reference>
<sequence>MQRSLLSVLAGLCLAFSLPAAAQKPPAAYDLKEIMTVRAFDQPVLLEKRTSYDGLLADKVQEGAATRMAGYAQADQAMTQARYPGAQRLGVAELADYRPGAHITMVDRYMIEHAASALGKGWIFAFMPVNFIQATRIKDEAARGVPLVLPGTGKTLSYTFQINLPDNVSGLLDPTTTRYDGDFFTYKQSQQFRGNVARITLELSFRADSVPVGELDKFLAQLQHISQMMGDSFSVPEMWINSNKPGTAANTPGQRMRSSLEKDIAEHSATIARKPEDKQEMAQAYWLRGSAHADLQQAELAWADLTQALALQPSTAVYHMTLASIQVRRGQFQAAIEQLEQARLLGYDAYEVAYQRGQTYYQMGQYRRALDDLEPLTISAANMEAQPYARLWYLWTLGPAGLALPDALRQELNAEASGAWPRPAYGLFTGISTPEQVLAAADTMQGDERLLSLCEAYFNIGQYYLLKQDRRKAREYFEKTVATGMVMYAEYGNALFELQRLTQTPS</sequence>
<dbReference type="Pfam" id="PF13181">
    <property type="entry name" value="TPR_8"/>
    <property type="match status" value="2"/>
</dbReference>
<evidence type="ECO:0000256" key="3">
    <source>
        <dbReference type="PROSITE-ProRule" id="PRU00339"/>
    </source>
</evidence>
<dbReference type="Gene3D" id="1.25.40.10">
    <property type="entry name" value="Tetratricopeptide repeat domain"/>
    <property type="match status" value="1"/>
</dbReference>
<evidence type="ECO:0000256" key="2">
    <source>
        <dbReference type="ARBA" id="ARBA00022803"/>
    </source>
</evidence>
<dbReference type="Proteomes" id="UP000468717">
    <property type="component" value="Unassembled WGS sequence"/>
</dbReference>
<dbReference type="EMBL" id="WFLI01000032">
    <property type="protein sequence ID" value="KAB8062711.1"/>
    <property type="molecule type" value="Genomic_DNA"/>
</dbReference>
<evidence type="ECO:0008006" key="7">
    <source>
        <dbReference type="Google" id="ProtNLM"/>
    </source>
</evidence>
<dbReference type="PANTHER" id="PTHR44858">
    <property type="entry name" value="TETRATRICOPEPTIDE REPEAT PROTEIN 6"/>
    <property type="match status" value="1"/>
</dbReference>
<proteinExistence type="predicted"/>
<protein>
    <recommendedName>
        <fullName evidence="7">Tetratricopeptide repeat protein</fullName>
    </recommendedName>
</protein>
<dbReference type="PROSITE" id="PS50005">
    <property type="entry name" value="TPR"/>
    <property type="match status" value="1"/>
</dbReference>
<feature type="chain" id="PRO_5026171466" description="Tetratricopeptide repeat protein" evidence="4">
    <location>
        <begin position="23"/>
        <end position="506"/>
    </location>
</feature>
<evidence type="ECO:0000313" key="5">
    <source>
        <dbReference type="EMBL" id="KAB8062711.1"/>
    </source>
</evidence>
<dbReference type="InterPro" id="IPR019734">
    <property type="entry name" value="TPR_rpt"/>
</dbReference>
<dbReference type="SMART" id="SM00028">
    <property type="entry name" value="TPR"/>
    <property type="match status" value="4"/>
</dbReference>
<keyword evidence="2 3" id="KW-0802">TPR repeat</keyword>
<accession>A0A6I1IEJ8</accession>
<dbReference type="PANTHER" id="PTHR44858:SF1">
    <property type="entry name" value="UDP-N-ACETYLGLUCOSAMINE--PEPTIDE N-ACETYLGLUCOSAMINYLTRANSFERASE SPINDLY-RELATED"/>
    <property type="match status" value="1"/>
</dbReference>
<dbReference type="InterPro" id="IPR011990">
    <property type="entry name" value="TPR-like_helical_dom_sf"/>
</dbReference>
<gene>
    <name evidence="5" type="ORF">GCN75_22295</name>
</gene>
<keyword evidence="4" id="KW-0732">Signal</keyword>
<organism evidence="5 6">
    <name type="scientific">Janthinobacterium violaceinigrum</name>
    <dbReference type="NCBI Taxonomy" id="2654252"/>
    <lineage>
        <taxon>Bacteria</taxon>
        <taxon>Pseudomonadati</taxon>
        <taxon>Pseudomonadota</taxon>
        <taxon>Betaproteobacteria</taxon>
        <taxon>Burkholderiales</taxon>
        <taxon>Oxalobacteraceae</taxon>
        <taxon>Janthinobacterium</taxon>
    </lineage>
</organism>